<keyword evidence="1" id="KW-0805">Transcription regulation</keyword>
<dbReference type="PROSITE" id="PS50932">
    <property type="entry name" value="HTH_LACI_2"/>
    <property type="match status" value="1"/>
</dbReference>
<evidence type="ECO:0000256" key="1">
    <source>
        <dbReference type="ARBA" id="ARBA00023015"/>
    </source>
</evidence>
<dbReference type="InterPro" id="IPR010982">
    <property type="entry name" value="Lambda_DNA-bd_dom_sf"/>
</dbReference>
<evidence type="ECO:0000256" key="2">
    <source>
        <dbReference type="ARBA" id="ARBA00023125"/>
    </source>
</evidence>
<dbReference type="CDD" id="cd01392">
    <property type="entry name" value="HTH_LacI"/>
    <property type="match status" value="1"/>
</dbReference>
<keyword evidence="6" id="KW-1185">Reference proteome</keyword>
<reference evidence="5 6" key="1">
    <citation type="submission" date="2023-03" db="EMBL/GenBank/DDBJ databases">
        <title>Bacillus Genome Sequencing.</title>
        <authorList>
            <person name="Dunlap C."/>
        </authorList>
    </citation>
    <scope>NUCLEOTIDE SEQUENCE [LARGE SCALE GENOMIC DNA]</scope>
    <source>
        <strain evidence="5 6">B-4107</strain>
    </source>
</reference>
<dbReference type="SUPFAM" id="SSF53822">
    <property type="entry name" value="Periplasmic binding protein-like I"/>
    <property type="match status" value="1"/>
</dbReference>
<dbReference type="PANTHER" id="PTHR30146:SF109">
    <property type="entry name" value="HTH-TYPE TRANSCRIPTIONAL REGULATOR GALS"/>
    <property type="match status" value="1"/>
</dbReference>
<dbReference type="Gene3D" id="1.10.260.40">
    <property type="entry name" value="lambda repressor-like DNA-binding domains"/>
    <property type="match status" value="1"/>
</dbReference>
<sequence length="332" mass="36651">MGIRIKDVAKAANVSTATVSRAISGKPGVGVETTEKIKKIIAEMGYRPNMSARGLASQQTHNIGIVSPREGNTVLGNPFFTRIFEGISNVLDKNQYNMISSFTYQHQQYLVENHVVDGILLFAVREDDSLLVQLRESRIPTIIVGSYEEEDFPNVCPDDSGGIASAVQYLVSKGHKEIELVNGPKTAFKSRLCLEGYEQAMKAHSLDPHSIIEVPEYDSVASYNHFIQRINDASNLPTAIVCSSDYLAFGVMKAANEHGIRIPEDLSIIGFGDVPFSSFTNPTLTTMHTNLLKLGTTSAQMLISKINGSNLRKKKRLFQMDLVERQSVKELK</sequence>
<dbReference type="PROSITE" id="PS00356">
    <property type="entry name" value="HTH_LACI_1"/>
    <property type="match status" value="1"/>
</dbReference>
<dbReference type="Pfam" id="PF00356">
    <property type="entry name" value="LacI"/>
    <property type="match status" value="1"/>
</dbReference>
<dbReference type="PANTHER" id="PTHR30146">
    <property type="entry name" value="LACI-RELATED TRANSCRIPTIONAL REPRESSOR"/>
    <property type="match status" value="1"/>
</dbReference>
<dbReference type="SMART" id="SM00354">
    <property type="entry name" value="HTH_LACI"/>
    <property type="match status" value="1"/>
</dbReference>
<dbReference type="Gene3D" id="3.40.50.2300">
    <property type="match status" value="2"/>
</dbReference>
<feature type="domain" description="HTH lacI-type" evidence="4">
    <location>
        <begin position="3"/>
        <end position="57"/>
    </location>
</feature>
<evidence type="ECO:0000256" key="3">
    <source>
        <dbReference type="ARBA" id="ARBA00023163"/>
    </source>
</evidence>
<dbReference type="Pfam" id="PF13377">
    <property type="entry name" value="Peripla_BP_3"/>
    <property type="match status" value="1"/>
</dbReference>
<dbReference type="Proteomes" id="UP001341820">
    <property type="component" value="Unassembled WGS sequence"/>
</dbReference>
<dbReference type="InterPro" id="IPR046335">
    <property type="entry name" value="LacI/GalR-like_sensor"/>
</dbReference>
<evidence type="ECO:0000259" key="4">
    <source>
        <dbReference type="PROSITE" id="PS50932"/>
    </source>
</evidence>
<proteinExistence type="predicted"/>
<name>A0ABU6NJH5_9BACI</name>
<gene>
    <name evidence="5" type="ORF">P5F74_09515</name>
</gene>
<dbReference type="RefSeq" id="WP_035393756.1">
    <property type="nucleotide sequence ID" value="NZ_JAROAS010000016.1"/>
</dbReference>
<dbReference type="InterPro" id="IPR028082">
    <property type="entry name" value="Peripla_BP_I"/>
</dbReference>
<organism evidence="5 6">
    <name type="scientific">Shouchella miscanthi</name>
    <dbReference type="NCBI Taxonomy" id="2598861"/>
    <lineage>
        <taxon>Bacteria</taxon>
        <taxon>Bacillati</taxon>
        <taxon>Bacillota</taxon>
        <taxon>Bacilli</taxon>
        <taxon>Bacillales</taxon>
        <taxon>Bacillaceae</taxon>
        <taxon>Shouchella</taxon>
    </lineage>
</organism>
<dbReference type="SUPFAM" id="SSF47413">
    <property type="entry name" value="lambda repressor-like DNA-binding domains"/>
    <property type="match status" value="1"/>
</dbReference>
<evidence type="ECO:0000313" key="6">
    <source>
        <dbReference type="Proteomes" id="UP001341820"/>
    </source>
</evidence>
<comment type="caution">
    <text evidence="5">The sequence shown here is derived from an EMBL/GenBank/DDBJ whole genome shotgun (WGS) entry which is preliminary data.</text>
</comment>
<protein>
    <submittedName>
        <fullName evidence="5">LacI family DNA-binding transcriptional regulator</fullName>
    </submittedName>
</protein>
<accession>A0ABU6NJH5</accession>
<dbReference type="CDD" id="cd06267">
    <property type="entry name" value="PBP1_LacI_sugar_binding-like"/>
    <property type="match status" value="1"/>
</dbReference>
<dbReference type="InterPro" id="IPR000843">
    <property type="entry name" value="HTH_LacI"/>
</dbReference>
<keyword evidence="3" id="KW-0804">Transcription</keyword>
<keyword evidence="2 5" id="KW-0238">DNA-binding</keyword>
<dbReference type="EMBL" id="JAROAS010000016">
    <property type="protein sequence ID" value="MED4128366.1"/>
    <property type="molecule type" value="Genomic_DNA"/>
</dbReference>
<dbReference type="GO" id="GO:0003677">
    <property type="term" value="F:DNA binding"/>
    <property type="evidence" value="ECO:0007669"/>
    <property type="project" value="UniProtKB-KW"/>
</dbReference>
<evidence type="ECO:0000313" key="5">
    <source>
        <dbReference type="EMBL" id="MED4128366.1"/>
    </source>
</evidence>